<organism evidence="2 3">
    <name type="scientific">[Clostridium] leptum</name>
    <dbReference type="NCBI Taxonomy" id="1535"/>
    <lineage>
        <taxon>Bacteria</taxon>
        <taxon>Bacillati</taxon>
        <taxon>Bacillota</taxon>
        <taxon>Clostridia</taxon>
        <taxon>Eubacteriales</taxon>
        <taxon>Oscillospiraceae</taxon>
        <taxon>Oscillospiraceae incertae sedis</taxon>
    </lineage>
</organism>
<dbReference type="PANTHER" id="PTHR37806:SF1">
    <property type="entry name" value="PEPTIDASE C39-LIKE DOMAIN-CONTAINING PROTEIN"/>
    <property type="match status" value="1"/>
</dbReference>
<evidence type="ECO:0000313" key="2">
    <source>
        <dbReference type="EMBL" id="RGQ41512.1"/>
    </source>
</evidence>
<feature type="domain" description="Peptidase C39-like" evidence="1">
    <location>
        <begin position="34"/>
        <end position="93"/>
    </location>
</feature>
<accession>A0A412AXS0</accession>
<gene>
    <name evidence="2" type="ORF">DWY99_06150</name>
</gene>
<dbReference type="InterPro" id="IPR039564">
    <property type="entry name" value="Peptidase_C39-like"/>
</dbReference>
<comment type="caution">
    <text evidence="2">The sequence shown here is derived from an EMBL/GenBank/DDBJ whole genome shotgun (WGS) entry which is preliminary data.</text>
</comment>
<evidence type="ECO:0000313" key="3">
    <source>
        <dbReference type="Proteomes" id="UP000284751"/>
    </source>
</evidence>
<dbReference type="Pfam" id="PF13529">
    <property type="entry name" value="Peptidase_C39_2"/>
    <property type="match status" value="1"/>
</dbReference>
<dbReference type="Gene3D" id="3.90.70.10">
    <property type="entry name" value="Cysteine proteinases"/>
    <property type="match status" value="1"/>
</dbReference>
<dbReference type="Proteomes" id="UP000284751">
    <property type="component" value="Unassembled WGS sequence"/>
</dbReference>
<dbReference type="AlphaFoldDB" id="A0A412AXS0"/>
<name>A0A412AXS0_9FIRM</name>
<protein>
    <recommendedName>
        <fullName evidence="1">Peptidase C39-like domain-containing protein</fullName>
    </recommendedName>
</protein>
<dbReference type="PANTHER" id="PTHR37806">
    <property type="entry name" value="LMO0724 PROTEIN"/>
    <property type="match status" value="1"/>
</dbReference>
<evidence type="ECO:0000259" key="1">
    <source>
        <dbReference type="Pfam" id="PF13529"/>
    </source>
</evidence>
<proteinExistence type="predicted"/>
<reference evidence="2 3" key="1">
    <citation type="submission" date="2018-08" db="EMBL/GenBank/DDBJ databases">
        <title>A genome reference for cultivated species of the human gut microbiota.</title>
        <authorList>
            <person name="Zou Y."/>
            <person name="Xue W."/>
            <person name="Luo G."/>
        </authorList>
    </citation>
    <scope>NUCLEOTIDE SEQUENCE [LARGE SCALE GENOMIC DNA]</scope>
    <source>
        <strain evidence="2 3">AF28-26</strain>
    </source>
</reference>
<dbReference type="EMBL" id="QRTC01000018">
    <property type="protein sequence ID" value="RGQ41512.1"/>
    <property type="molecule type" value="Genomic_DNA"/>
</dbReference>
<sequence>MLCSRNRKAIKKAVDPDQFQVSLLFGIPLDVLCETYLQNNIPVILWATINMEYPTPGDCWLMEGTGEELQWMRPEHCLLLVGYDQDYYYFNDPTAERQYRYEKSACEAAYQGLHSQAVAVYEKSYPPLETAE</sequence>